<evidence type="ECO:0000256" key="1">
    <source>
        <dbReference type="ARBA" id="ARBA00005228"/>
    </source>
</evidence>
<comment type="caution">
    <text evidence="7">The sequence shown here is derived from an EMBL/GenBank/DDBJ whole genome shotgun (WGS) entry which is preliminary data.</text>
</comment>
<dbReference type="GO" id="GO:0006508">
    <property type="term" value="P:proteolysis"/>
    <property type="evidence" value="ECO:0007669"/>
    <property type="project" value="UniProtKB-KW"/>
</dbReference>
<dbReference type="InterPro" id="IPR051543">
    <property type="entry name" value="Serine_Peptidase_S9A"/>
</dbReference>
<dbReference type="Pfam" id="PF00326">
    <property type="entry name" value="Peptidase_S9"/>
    <property type="match status" value="1"/>
</dbReference>
<dbReference type="EMBL" id="QPMH01000007">
    <property type="protein sequence ID" value="RDD62012.1"/>
    <property type="molecule type" value="Genomic_DNA"/>
</dbReference>
<dbReference type="Gene3D" id="3.40.50.1820">
    <property type="entry name" value="alpha/beta hydrolase"/>
    <property type="match status" value="1"/>
</dbReference>
<evidence type="ECO:0000259" key="6">
    <source>
        <dbReference type="Pfam" id="PF02897"/>
    </source>
</evidence>
<name>A0A369TAW0_9PROT</name>
<evidence type="ECO:0000259" key="5">
    <source>
        <dbReference type="Pfam" id="PF00326"/>
    </source>
</evidence>
<sequence length="700" mass="77957">MSNPPDTPAGNDVVRVCGDMELPDPYKWLRASNWQEALRDPGCLDDAIRRHLEAENGYLESELAPVAALREHLKGELRARIPEREASVPFADGAYAYYTRYEEGQQHRLYCRQRREDGSGAGEEILLDGNAEAEGEDFFRVAGSEHSPDHRYFAYAVDLTGSEYHRLRVRDLERAETVDTGVDDLSGDIAWANDGRTLFYTTLDANHRASRVYRLTLGESRPELVYEEHDPGFYLGVDITESRRFIVIHAADHADTAEVRVVEADAPKSAPILLAPRRTGLDYEVGEHGGQFYILTNADGALDYKIVTAPVESPAPENWRELVPHRPGVLIRRLLLFRNHMVRLETAEALPRIVVRDLASGDEHTIAPDSDDEAYSFAIHRGYEFDTATLRLTYASPRLPQRTYDYDMVARSRTLRKEQQVPSGHKPEDYVVRRLNIPSHDGVGVPVTVLHRRDAPPEAGRPLVLYGYGAYGITIPTAFTPDRFTLVDRGITYAVAHVRGGTERGHGWYLDGKLDRKTNTFHDFIAVAEGLVDAGYASAGNIVANGRSAGGMLMGVVTNWRPELFRAVVAEVPFVDVLNTMCDAELPLTPPEWPEWGNPLEDVEACRRIASYSPCDNVAPRAYPHVLATAGIADPRVTYWEPAKWVARLRANNTGARRILLHTNMTAGHAGAAGRFARLDEVALVDAFILMVCGLADETV</sequence>
<dbReference type="Gene3D" id="2.130.10.120">
    <property type="entry name" value="Prolyl oligopeptidase, N-terminal domain"/>
    <property type="match status" value="1"/>
</dbReference>
<dbReference type="InterPro" id="IPR023302">
    <property type="entry name" value="Pept_S9A_N"/>
</dbReference>
<dbReference type="PANTHER" id="PTHR11757">
    <property type="entry name" value="PROTEASE FAMILY S9A OLIGOPEPTIDASE"/>
    <property type="match status" value="1"/>
</dbReference>
<dbReference type="InterPro" id="IPR001375">
    <property type="entry name" value="Peptidase_S9_cat"/>
</dbReference>
<gene>
    <name evidence="7" type="ORF">DRB17_09175</name>
</gene>
<feature type="domain" description="Peptidase S9 prolyl oligopeptidase catalytic" evidence="5">
    <location>
        <begin position="484"/>
        <end position="691"/>
    </location>
</feature>
<evidence type="ECO:0000256" key="2">
    <source>
        <dbReference type="ARBA" id="ARBA00022670"/>
    </source>
</evidence>
<dbReference type="PRINTS" id="PR00862">
    <property type="entry name" value="PROLIGOPTASE"/>
</dbReference>
<protein>
    <submittedName>
        <fullName evidence="7">S9 family peptidase</fullName>
    </submittedName>
</protein>
<organism evidence="7 8">
    <name type="scientific">Ferruginivarius sediminum</name>
    <dbReference type="NCBI Taxonomy" id="2661937"/>
    <lineage>
        <taxon>Bacteria</taxon>
        <taxon>Pseudomonadati</taxon>
        <taxon>Pseudomonadota</taxon>
        <taxon>Alphaproteobacteria</taxon>
        <taxon>Rhodospirillales</taxon>
        <taxon>Rhodospirillaceae</taxon>
        <taxon>Ferruginivarius</taxon>
    </lineage>
</organism>
<dbReference type="InterPro" id="IPR029058">
    <property type="entry name" value="AB_hydrolase_fold"/>
</dbReference>
<dbReference type="SUPFAM" id="SSF53474">
    <property type="entry name" value="alpha/beta-Hydrolases"/>
    <property type="match status" value="1"/>
</dbReference>
<dbReference type="RefSeq" id="WP_114581910.1">
    <property type="nucleotide sequence ID" value="NZ_QPMH01000007.1"/>
</dbReference>
<proteinExistence type="inferred from homology"/>
<keyword evidence="3" id="KW-0378">Hydrolase</keyword>
<dbReference type="Pfam" id="PF02897">
    <property type="entry name" value="Peptidase_S9_N"/>
    <property type="match status" value="1"/>
</dbReference>
<reference evidence="7 8" key="1">
    <citation type="submission" date="2018-07" db="EMBL/GenBank/DDBJ databases">
        <title>Venubactetium sediminum gen. nov., sp. nov., isolated from a marine solar saltern.</title>
        <authorList>
            <person name="Wang S."/>
        </authorList>
    </citation>
    <scope>NUCLEOTIDE SEQUENCE [LARGE SCALE GENOMIC DNA]</scope>
    <source>
        <strain evidence="7 8">WD2A32</strain>
    </source>
</reference>
<dbReference type="Proteomes" id="UP000253941">
    <property type="component" value="Unassembled WGS sequence"/>
</dbReference>
<evidence type="ECO:0000256" key="4">
    <source>
        <dbReference type="ARBA" id="ARBA00022825"/>
    </source>
</evidence>
<dbReference type="SUPFAM" id="SSF50993">
    <property type="entry name" value="Peptidase/esterase 'gauge' domain"/>
    <property type="match status" value="1"/>
</dbReference>
<dbReference type="AlphaFoldDB" id="A0A369TAW0"/>
<accession>A0A369TAW0</accession>
<dbReference type="PANTHER" id="PTHR11757:SF19">
    <property type="entry name" value="PROLYL ENDOPEPTIDASE-LIKE"/>
    <property type="match status" value="1"/>
</dbReference>
<dbReference type="InterPro" id="IPR002470">
    <property type="entry name" value="Peptidase_S9A"/>
</dbReference>
<dbReference type="GO" id="GO:0004252">
    <property type="term" value="F:serine-type endopeptidase activity"/>
    <property type="evidence" value="ECO:0007669"/>
    <property type="project" value="InterPro"/>
</dbReference>
<evidence type="ECO:0000313" key="7">
    <source>
        <dbReference type="EMBL" id="RDD62012.1"/>
    </source>
</evidence>
<evidence type="ECO:0000256" key="3">
    <source>
        <dbReference type="ARBA" id="ARBA00022801"/>
    </source>
</evidence>
<feature type="domain" description="Peptidase S9A N-terminal" evidence="6">
    <location>
        <begin position="5"/>
        <end position="418"/>
    </location>
</feature>
<keyword evidence="4" id="KW-0720">Serine protease</keyword>
<comment type="similarity">
    <text evidence="1">Belongs to the peptidase S9A family.</text>
</comment>
<evidence type="ECO:0000313" key="8">
    <source>
        <dbReference type="Proteomes" id="UP000253941"/>
    </source>
</evidence>
<keyword evidence="8" id="KW-1185">Reference proteome</keyword>
<keyword evidence="2" id="KW-0645">Protease</keyword>